<name>A0A819N1H4_9BILA</name>
<dbReference type="EMBL" id="CAJOBE010005912">
    <property type="protein sequence ID" value="CAF3989637.1"/>
    <property type="molecule type" value="Genomic_DNA"/>
</dbReference>
<accession>A0A819N1H4</accession>
<evidence type="ECO:0000313" key="1">
    <source>
        <dbReference type="EMBL" id="CAF3753531.1"/>
    </source>
</evidence>
<dbReference type="EMBL" id="CAJOAX010001887">
    <property type="protein sequence ID" value="CAF3753531.1"/>
    <property type="molecule type" value="Genomic_DNA"/>
</dbReference>
<organism evidence="2 3">
    <name type="scientific">Rotaria sordida</name>
    <dbReference type="NCBI Taxonomy" id="392033"/>
    <lineage>
        <taxon>Eukaryota</taxon>
        <taxon>Metazoa</taxon>
        <taxon>Spiralia</taxon>
        <taxon>Gnathifera</taxon>
        <taxon>Rotifera</taxon>
        <taxon>Eurotatoria</taxon>
        <taxon>Bdelloidea</taxon>
        <taxon>Philodinida</taxon>
        <taxon>Philodinidae</taxon>
        <taxon>Rotaria</taxon>
    </lineage>
</organism>
<gene>
    <name evidence="2" type="ORF">FNK824_LOCUS25325</name>
    <name evidence="1" type="ORF">OTI717_LOCUS15714</name>
</gene>
<sequence>MFGIISLICDIITVSNRTSKLQTCLTTDKFIFICSNSYYSYNYKKKGSTKLGEDWSLIQPLLQHLLFRKYRLITPVTKDLSLSTNRIHSQIYSQLTL</sequence>
<dbReference type="Proteomes" id="UP000663823">
    <property type="component" value="Unassembled WGS sequence"/>
</dbReference>
<reference evidence="2" key="1">
    <citation type="submission" date="2021-02" db="EMBL/GenBank/DDBJ databases">
        <authorList>
            <person name="Nowell W R."/>
        </authorList>
    </citation>
    <scope>NUCLEOTIDE SEQUENCE</scope>
</reference>
<evidence type="ECO:0000313" key="2">
    <source>
        <dbReference type="EMBL" id="CAF3989637.1"/>
    </source>
</evidence>
<dbReference type="Proteomes" id="UP000663874">
    <property type="component" value="Unassembled WGS sequence"/>
</dbReference>
<proteinExistence type="predicted"/>
<protein>
    <submittedName>
        <fullName evidence="2">Uncharacterized protein</fullName>
    </submittedName>
</protein>
<comment type="caution">
    <text evidence="2">The sequence shown here is derived from an EMBL/GenBank/DDBJ whole genome shotgun (WGS) entry which is preliminary data.</text>
</comment>
<evidence type="ECO:0000313" key="3">
    <source>
        <dbReference type="Proteomes" id="UP000663874"/>
    </source>
</evidence>
<dbReference type="AlphaFoldDB" id="A0A819N1H4"/>